<dbReference type="KEGG" id="mclo:DK849_02285"/>
<dbReference type="EMBL" id="CP030103">
    <property type="protein sequence ID" value="AWX42877.1"/>
    <property type="molecule type" value="Genomic_DNA"/>
</dbReference>
<evidence type="ECO:0000313" key="2">
    <source>
        <dbReference type="Proteomes" id="UP000249865"/>
    </source>
</evidence>
<dbReference type="InterPro" id="IPR016071">
    <property type="entry name" value="Staphylococal_nuclease_OB-fold"/>
</dbReference>
<evidence type="ECO:0000313" key="1">
    <source>
        <dbReference type="EMBL" id="AWX42877.1"/>
    </source>
</evidence>
<dbReference type="SUPFAM" id="SSF50199">
    <property type="entry name" value="Staphylococcal nuclease"/>
    <property type="match status" value="1"/>
</dbReference>
<gene>
    <name evidence="1" type="ORF">DK849_02285</name>
</gene>
<dbReference type="SMART" id="SM00318">
    <property type="entry name" value="SNc"/>
    <property type="match status" value="1"/>
</dbReference>
<dbReference type="OrthoDB" id="395390at2"/>
<dbReference type="Gene3D" id="2.40.50.90">
    <property type="match status" value="1"/>
</dbReference>
<keyword evidence="2" id="KW-1185">Reference proteome</keyword>
<proteinExistence type="predicted"/>
<accession>A0A2Z4LNP1</accession>
<dbReference type="RefSeq" id="WP_051622618.1">
    <property type="nucleotide sequence ID" value="NZ_CP030103.1"/>
</dbReference>
<protein>
    <submittedName>
        <fullName evidence="1">Uncharacterized protein</fullName>
    </submittedName>
</protein>
<sequence length="320" mass="36622">MKKKNLILFSIFGSIATVALPVLSLKCEKTKDKIEPVWNVAPKAKWYTTDFSNYHEVGREFDKTFETTVFDRKNATRVKKTINYWQKFSYVDGEVVSMADGDTITVKAETDSWSYEWQTPAFKVGQLLKVRIESIDTLEENVPNVQVDPEEKKWAQRDHEFAAKLLPIGSKVRLAFANVSNMTYDRVVAHVFFGENYWRNFSVEMLAGAVTLARIGETEIASYEANYNENIKESPSSILLPYLAYAFNEGISEKKGFYNPSNDEYFESPAEFSKMYKAHGEMLPQSLYILDPALAPKGYTVSSRNIYHFIKSKTTTNSDK</sequence>
<dbReference type="InterPro" id="IPR035437">
    <property type="entry name" value="SNase_OB-fold_sf"/>
</dbReference>
<name>A0A2Z4LNP1_9BACT</name>
<dbReference type="Proteomes" id="UP000249865">
    <property type="component" value="Chromosome"/>
</dbReference>
<reference evidence="2" key="1">
    <citation type="submission" date="2018-06" db="EMBL/GenBank/DDBJ databases">
        <title>Complete genome sequences of Mycoplasma anatis, M. anseris and M. cloacale type strains.</title>
        <authorList>
            <person name="Grozner D."/>
            <person name="Forro B."/>
            <person name="Sulyok K.M."/>
            <person name="Marton S."/>
            <person name="Kreizinger Z."/>
            <person name="Banyai K."/>
            <person name="Gyuranecz M."/>
        </authorList>
    </citation>
    <scope>NUCLEOTIDE SEQUENCE [LARGE SCALE GENOMIC DNA]</scope>
    <source>
        <strain evidence="2">NCTC 10199</strain>
    </source>
</reference>
<organism evidence="1 2">
    <name type="scientific">Metamycoplasma cloacale</name>
    <dbReference type="NCBI Taxonomy" id="92401"/>
    <lineage>
        <taxon>Bacteria</taxon>
        <taxon>Bacillati</taxon>
        <taxon>Mycoplasmatota</taxon>
        <taxon>Mycoplasmoidales</taxon>
        <taxon>Metamycoplasmataceae</taxon>
        <taxon>Metamycoplasma</taxon>
    </lineage>
</organism>
<dbReference type="AlphaFoldDB" id="A0A2Z4LNP1"/>